<dbReference type="EMBL" id="MVKX01000010">
    <property type="protein sequence ID" value="OOV80271.1"/>
    <property type="molecule type" value="Genomic_DNA"/>
</dbReference>
<dbReference type="RefSeq" id="WP_078191274.1">
    <property type="nucleotide sequence ID" value="NZ_JAMCOZ010000016.1"/>
</dbReference>
<sequence length="216" mass="24767">MLPSELFEKRRQNLTQAIDHWVATGSFKNGKAVCEHFGLAVPLISQLLNSHRQIGEKFARELESQLGLIKGSLDDEVQFIEQDKRTKEQVSLVLFEMQVVETQAFSLKPISNNASQYSALFKNTQDLYFIRITASYYAPVLQEGWLVVCDERRGVERSDLACVYLRNGLNLILNVMQQTDDTWQFASLDQKRQVEFLQSDIEKLHPIIAILPSSFI</sequence>
<comment type="caution">
    <text evidence="1">The sequence shown here is derived from an EMBL/GenBank/DDBJ whole genome shotgun (WGS) entry which is preliminary data.</text>
</comment>
<keyword evidence="2" id="KW-1185">Reference proteome</keyword>
<accession>A0A1T1GRP8</accession>
<dbReference type="Proteomes" id="UP000191160">
    <property type="component" value="Unassembled WGS sequence"/>
</dbReference>
<organism evidence="1 2">
    <name type="scientific">Acinetobacter amyesii</name>
    <dbReference type="NCBI Taxonomy" id="2942470"/>
    <lineage>
        <taxon>Bacteria</taxon>
        <taxon>Pseudomonadati</taxon>
        <taxon>Pseudomonadota</taxon>
        <taxon>Gammaproteobacteria</taxon>
        <taxon>Moraxellales</taxon>
        <taxon>Moraxellaceae</taxon>
        <taxon>Acinetobacter</taxon>
    </lineage>
</organism>
<evidence type="ECO:0000313" key="1">
    <source>
        <dbReference type="EMBL" id="OOV80271.1"/>
    </source>
</evidence>
<name>A0A1T1GRP8_9GAMM</name>
<gene>
    <name evidence="1" type="ORF">B1202_14270</name>
</gene>
<evidence type="ECO:0000313" key="2">
    <source>
        <dbReference type="Proteomes" id="UP000191160"/>
    </source>
</evidence>
<protein>
    <submittedName>
        <fullName evidence="1">Uncharacterized protein</fullName>
    </submittedName>
</protein>
<proteinExistence type="predicted"/>
<reference evidence="1 2" key="1">
    <citation type="submission" date="2017-02" db="EMBL/GenBank/DDBJ databases">
        <title>Acinetobacter sp. ANC 4945, whole genome shotgun sequencing project.</title>
        <authorList>
            <person name="Radolfova-Krizova L."/>
            <person name="Al Atrouni A."/>
            <person name="Nemec A."/>
        </authorList>
    </citation>
    <scope>NUCLEOTIDE SEQUENCE [LARGE SCALE GENOMIC DNA]</scope>
    <source>
        <strain evidence="1 2">ANC 4945</strain>
    </source>
</reference>
<dbReference type="AlphaFoldDB" id="A0A1T1GRP8"/>